<name>A0ABX2DKY5_9BACL</name>
<gene>
    <name evidence="2" type="ORF">HQN87_05180</name>
</gene>
<protein>
    <submittedName>
        <fullName evidence="2">Uncharacterized protein</fullName>
    </submittedName>
</protein>
<reference evidence="2 3" key="1">
    <citation type="submission" date="2020-05" db="EMBL/GenBank/DDBJ databases">
        <title>Paenibacillus glebae, sp. nov., Paenibacillus humi sp. nov., Paenibacillus pedi sp. nov., Paenibacillus terrestris sp. nov. and Paenibacillus terricola sp. nov., isolated from a forest top soil sample.</title>
        <authorList>
            <person name="Qi S."/>
            <person name="Carlier A."/>
            <person name="Cnockaert M."/>
            <person name="Vandamme P."/>
        </authorList>
    </citation>
    <scope>NUCLEOTIDE SEQUENCE [LARGE SCALE GENOMIC DNA]</scope>
    <source>
        <strain evidence="2 3">LMG 29502</strain>
    </source>
</reference>
<dbReference type="RefSeq" id="WP_173128750.1">
    <property type="nucleotide sequence ID" value="NZ_CP073365.1"/>
</dbReference>
<feature type="transmembrane region" description="Helical" evidence="1">
    <location>
        <begin position="12"/>
        <end position="32"/>
    </location>
</feature>
<evidence type="ECO:0000313" key="2">
    <source>
        <dbReference type="EMBL" id="NQX44718.1"/>
    </source>
</evidence>
<dbReference type="Proteomes" id="UP000711047">
    <property type="component" value="Unassembled WGS sequence"/>
</dbReference>
<proteinExistence type="predicted"/>
<evidence type="ECO:0000256" key="1">
    <source>
        <dbReference type="SAM" id="Phobius"/>
    </source>
</evidence>
<keyword evidence="1" id="KW-1133">Transmembrane helix</keyword>
<keyword evidence="1" id="KW-0472">Membrane</keyword>
<comment type="caution">
    <text evidence="2">The sequence shown here is derived from an EMBL/GenBank/DDBJ whole genome shotgun (WGS) entry which is preliminary data.</text>
</comment>
<sequence>MQPSIGWTTPFLTLPIPAAAVTATTAMLQFLADEKATHDQKSRAAILQ</sequence>
<organism evidence="2 3">
    <name type="scientific">Paenibacillus tritici</name>
    <dbReference type="NCBI Taxonomy" id="1873425"/>
    <lineage>
        <taxon>Bacteria</taxon>
        <taxon>Bacillati</taxon>
        <taxon>Bacillota</taxon>
        <taxon>Bacilli</taxon>
        <taxon>Bacillales</taxon>
        <taxon>Paenibacillaceae</taxon>
        <taxon>Paenibacillus</taxon>
    </lineage>
</organism>
<keyword evidence="3" id="KW-1185">Reference proteome</keyword>
<evidence type="ECO:0000313" key="3">
    <source>
        <dbReference type="Proteomes" id="UP000711047"/>
    </source>
</evidence>
<dbReference type="EMBL" id="JABMKX010000002">
    <property type="protein sequence ID" value="NQX44718.1"/>
    <property type="molecule type" value="Genomic_DNA"/>
</dbReference>
<keyword evidence="1" id="KW-0812">Transmembrane</keyword>
<accession>A0ABX2DKY5</accession>